<feature type="compositionally biased region" description="Basic residues" evidence="1">
    <location>
        <begin position="594"/>
        <end position="603"/>
    </location>
</feature>
<evidence type="ECO:0000313" key="2">
    <source>
        <dbReference type="EMBL" id="KAJ8979223.1"/>
    </source>
</evidence>
<dbReference type="EMBL" id="JAPWTJ010000362">
    <property type="protein sequence ID" value="KAJ8979223.1"/>
    <property type="molecule type" value="Genomic_DNA"/>
</dbReference>
<feature type="region of interest" description="Disordered" evidence="1">
    <location>
        <begin position="825"/>
        <end position="869"/>
    </location>
</feature>
<feature type="region of interest" description="Disordered" evidence="1">
    <location>
        <begin position="57"/>
        <end position="94"/>
    </location>
</feature>
<feature type="region of interest" description="Disordered" evidence="1">
    <location>
        <begin position="1"/>
        <end position="29"/>
    </location>
</feature>
<feature type="compositionally biased region" description="Basic and acidic residues" evidence="1">
    <location>
        <begin position="670"/>
        <end position="703"/>
    </location>
</feature>
<feature type="compositionally biased region" description="Basic residues" evidence="1">
    <location>
        <begin position="513"/>
        <end position="523"/>
    </location>
</feature>
<feature type="region of interest" description="Disordered" evidence="1">
    <location>
        <begin position="228"/>
        <end position="260"/>
    </location>
</feature>
<comment type="caution">
    <text evidence="2">The sequence shown here is derived from an EMBL/GenBank/DDBJ whole genome shotgun (WGS) entry which is preliminary data.</text>
</comment>
<feature type="compositionally biased region" description="Polar residues" evidence="1">
    <location>
        <begin position="638"/>
        <end position="669"/>
    </location>
</feature>
<evidence type="ECO:0000256" key="1">
    <source>
        <dbReference type="SAM" id="MobiDB-lite"/>
    </source>
</evidence>
<feature type="compositionally biased region" description="Polar residues" evidence="1">
    <location>
        <begin position="704"/>
        <end position="728"/>
    </location>
</feature>
<sequence>MTFRNRYLCPRTAGGRSSEPAGGSRLSRRRFKLKKITQYKNPSQNVDYDIVKAETVLPPSSPTAESPKLSTKGSTDTANNNINADRFNKQGGKIPPHTKFSSPGPYHTIPSGVHAPHIPIGSAAGRPVHLGQLKKRLPNKPQHFGPNLKRKPIRGQAIAQSTRDEVFARPPDSAPFPPFKGPVKPRDTQGLLGNAHFSINPSSQIDFNNGFILPPATDNFQQFKSQPVNLVPPPPGRFQQDKEKLRTTKTTPPFKDNAPPVTESVIKLNDFNNKVQQFNLNPVQFQENLVPQLPPPFEQSFAFQKQFNKPKERPDVQVTKEKLKVFHSNTPVYPSNDYVEYDFHAVKKPENSPKLQTYEVTEGKWVDSPTPFSFTFRGAQQPPVLPQKLIMLPTANPQKFKTLPTAQPEPSVELHVPQFLPTPYRPEGAVPTSPTQGEVSTVFTQISTKMNRYKNEALTTNPLFFDVKEVSTHYPILGHPGVAPTGSEISNDISTMKMQANEEIKATAMPPTKRQKTRRRRPQPRTPPTTTIPTTTITDAETAVTENYETQKAQAALEEVSTETERPARRQRPKPNRVRINTNNYEEDATEKRVRGRLRHRQRGPFGAKTDIKNEPVRKRRPAAAAVTDESVSHETTESPATEQETQGIFESKYTQESYQASEEASTTKAARESELPGRHYEHTQIEEESKHETTMVNKEPKQTEGTMAGSTTEYDATANINPPENEVDYSTTVSTLEFNDDRTQTTLGTTLPTTSTTGTEPTTKSHRIRGRPIRYGSSSTRPRFSVKDYRQRLNQYTSTTPSTTTDIVRTTSEGIRLRFPTRKLRTRPTTSRTTTANNNEGEEDHPEPIRRGGFIPKEPRHGTSTTEGPIANIITEKNVKAVNTRLRPFGRYKSTTDASTTTPKVHIKPNLFSARRRPAPISLKTKIYGKLNRTDNHETTTYENEVELTEPATMGTSEDEDATNEERNTEITTDTSELTTTDMSDDDYSQRVSELTSAFKTQYETPGEGPGVLSPVVDSLGFLPGVDNYNSRRGPGVLSPAVD</sequence>
<accession>A0ABQ9JNN7</accession>
<proteinExistence type="predicted"/>
<evidence type="ECO:0000313" key="3">
    <source>
        <dbReference type="Proteomes" id="UP001162164"/>
    </source>
</evidence>
<organism evidence="2 3">
    <name type="scientific">Molorchus minor</name>
    <dbReference type="NCBI Taxonomy" id="1323400"/>
    <lineage>
        <taxon>Eukaryota</taxon>
        <taxon>Metazoa</taxon>
        <taxon>Ecdysozoa</taxon>
        <taxon>Arthropoda</taxon>
        <taxon>Hexapoda</taxon>
        <taxon>Insecta</taxon>
        <taxon>Pterygota</taxon>
        <taxon>Neoptera</taxon>
        <taxon>Endopterygota</taxon>
        <taxon>Coleoptera</taxon>
        <taxon>Polyphaga</taxon>
        <taxon>Cucujiformia</taxon>
        <taxon>Chrysomeloidea</taxon>
        <taxon>Cerambycidae</taxon>
        <taxon>Lamiinae</taxon>
        <taxon>Monochamini</taxon>
        <taxon>Molorchus</taxon>
    </lineage>
</organism>
<feature type="compositionally biased region" description="Low complexity" evidence="1">
    <location>
        <begin position="745"/>
        <end position="763"/>
    </location>
</feature>
<reference evidence="2" key="1">
    <citation type="journal article" date="2023" name="Insect Mol. Biol.">
        <title>Genome sequencing provides insights into the evolution of gene families encoding plant cell wall-degrading enzymes in longhorned beetles.</title>
        <authorList>
            <person name="Shin N.R."/>
            <person name="Okamura Y."/>
            <person name="Kirsch R."/>
            <person name="Pauchet Y."/>
        </authorList>
    </citation>
    <scope>NUCLEOTIDE SEQUENCE</scope>
    <source>
        <strain evidence="2">MMC_N1</strain>
    </source>
</reference>
<protein>
    <submittedName>
        <fullName evidence="2">Uncharacterized protein</fullName>
    </submittedName>
</protein>
<name>A0ABQ9JNN7_9CUCU</name>
<feature type="compositionally biased region" description="Polar residues" evidence="1">
    <location>
        <begin position="62"/>
        <end position="83"/>
    </location>
</feature>
<keyword evidence="3" id="KW-1185">Reference proteome</keyword>
<feature type="region of interest" description="Disordered" evidence="1">
    <location>
        <begin position="502"/>
        <end position="534"/>
    </location>
</feature>
<feature type="region of interest" description="Disordered" evidence="1">
    <location>
        <begin position="557"/>
        <end position="728"/>
    </location>
</feature>
<dbReference type="Proteomes" id="UP001162164">
    <property type="component" value="Unassembled WGS sequence"/>
</dbReference>
<feature type="region of interest" description="Disordered" evidence="1">
    <location>
        <begin position="953"/>
        <end position="988"/>
    </location>
</feature>
<gene>
    <name evidence="2" type="ORF">NQ317_019075</name>
</gene>
<feature type="compositionally biased region" description="Low complexity" evidence="1">
    <location>
        <begin position="971"/>
        <end position="983"/>
    </location>
</feature>
<feature type="region of interest" description="Disordered" evidence="1">
    <location>
        <begin position="745"/>
        <end position="782"/>
    </location>
</feature>